<dbReference type="InterPro" id="IPR055251">
    <property type="entry name" value="SOS1_NGEF_PH"/>
</dbReference>
<organism evidence="3 4">
    <name type="scientific">Acanthocheilonema viteae</name>
    <name type="common">Filarial nematode worm</name>
    <name type="synonym">Dipetalonema viteae</name>
    <dbReference type="NCBI Taxonomy" id="6277"/>
    <lineage>
        <taxon>Eukaryota</taxon>
        <taxon>Metazoa</taxon>
        <taxon>Ecdysozoa</taxon>
        <taxon>Nematoda</taxon>
        <taxon>Chromadorea</taxon>
        <taxon>Rhabditida</taxon>
        <taxon>Spirurina</taxon>
        <taxon>Spiruromorpha</taxon>
        <taxon>Filarioidea</taxon>
        <taxon>Onchocercidae</taxon>
        <taxon>Acanthocheilonema</taxon>
    </lineage>
</organism>
<dbReference type="SUPFAM" id="SSF48065">
    <property type="entry name" value="DBL homology domain (DH-domain)"/>
    <property type="match status" value="1"/>
</dbReference>
<dbReference type="EMBL" id="UPTC01003778">
    <property type="protein sequence ID" value="VBB34614.1"/>
    <property type="molecule type" value="Genomic_DNA"/>
</dbReference>
<dbReference type="SUPFAM" id="SSF50729">
    <property type="entry name" value="PH domain-like"/>
    <property type="match status" value="1"/>
</dbReference>
<dbReference type="Pfam" id="PF22697">
    <property type="entry name" value="SOS1_NGEF_PH"/>
    <property type="match status" value="1"/>
</dbReference>
<dbReference type="Proteomes" id="UP000276991">
    <property type="component" value="Unassembled WGS sequence"/>
</dbReference>
<evidence type="ECO:0000256" key="1">
    <source>
        <dbReference type="ARBA" id="ARBA00022658"/>
    </source>
</evidence>
<sequence>MRKSKSWSAPANVIRQTHQIEVLHDCRDDAFVCGKNAECGSDNGSGDGGNGNNSSGCYSNSTNATIRSDQPTSLLNFAISELVNTERSYVRELQSIVDFYIKPFEASENEHLIEAHLRDRSDILFGNIPDLEVHRHCTDQVKPHVDEALSSMLDLLAQLNTAMHQLHIAGFVGDLNQIGPLRLQNECDIYTFKKRTRRLNKAQRRHLFLFDGGLLFCKKRPQSLPYASEYYEHKLSIPTCSLGFSETSKTSSARFEVWDETKSEAFVVQP</sequence>
<dbReference type="OrthoDB" id="10004999at2759"/>
<protein>
    <recommendedName>
        <fullName evidence="2">DH domain-containing protein</fullName>
    </recommendedName>
</protein>
<dbReference type="InterPro" id="IPR000219">
    <property type="entry name" value="DH_dom"/>
</dbReference>
<keyword evidence="4" id="KW-1185">Reference proteome</keyword>
<dbReference type="PANTHER" id="PTHR22826">
    <property type="entry name" value="RHO GUANINE EXCHANGE FACTOR-RELATED"/>
    <property type="match status" value="1"/>
</dbReference>
<dbReference type="GO" id="GO:0005085">
    <property type="term" value="F:guanyl-nucleotide exchange factor activity"/>
    <property type="evidence" value="ECO:0007669"/>
    <property type="project" value="UniProtKB-KW"/>
</dbReference>
<dbReference type="STRING" id="6277.A0A498SS13"/>
<dbReference type="AlphaFoldDB" id="A0A498SS13"/>
<evidence type="ECO:0000313" key="4">
    <source>
        <dbReference type="Proteomes" id="UP000276991"/>
    </source>
</evidence>
<dbReference type="GO" id="GO:0005737">
    <property type="term" value="C:cytoplasm"/>
    <property type="evidence" value="ECO:0007669"/>
    <property type="project" value="TreeGrafter"/>
</dbReference>
<dbReference type="Gene3D" id="1.20.900.10">
    <property type="entry name" value="Dbl homology (DH) domain"/>
    <property type="match status" value="1"/>
</dbReference>
<evidence type="ECO:0000313" key="3">
    <source>
        <dbReference type="EMBL" id="VBB34614.1"/>
    </source>
</evidence>
<accession>A0A498SS13</accession>
<reference evidence="3 4" key="1">
    <citation type="submission" date="2018-08" db="EMBL/GenBank/DDBJ databases">
        <authorList>
            <person name="Laetsch R D."/>
            <person name="Stevens L."/>
            <person name="Kumar S."/>
            <person name="Blaxter L. M."/>
        </authorList>
    </citation>
    <scope>NUCLEOTIDE SEQUENCE [LARGE SCALE GENOMIC DNA]</scope>
</reference>
<dbReference type="PROSITE" id="PS50010">
    <property type="entry name" value="DH_2"/>
    <property type="match status" value="1"/>
</dbReference>
<dbReference type="Gene3D" id="2.30.29.30">
    <property type="entry name" value="Pleckstrin-homology domain (PH domain)/Phosphotyrosine-binding domain (PTB)"/>
    <property type="match status" value="1"/>
</dbReference>
<keyword evidence="1" id="KW-0344">Guanine-nucleotide releasing factor</keyword>
<evidence type="ECO:0000259" key="2">
    <source>
        <dbReference type="PROSITE" id="PS50010"/>
    </source>
</evidence>
<dbReference type="PANTHER" id="PTHR22826:SF211">
    <property type="entry name" value="LD43457P"/>
    <property type="match status" value="1"/>
</dbReference>
<feature type="non-terminal residue" evidence="3">
    <location>
        <position position="270"/>
    </location>
</feature>
<dbReference type="InterPro" id="IPR035899">
    <property type="entry name" value="DBL_dom_sf"/>
</dbReference>
<feature type="domain" description="DH" evidence="2">
    <location>
        <begin position="74"/>
        <end position="131"/>
    </location>
</feature>
<dbReference type="InterPro" id="IPR011993">
    <property type="entry name" value="PH-like_dom_sf"/>
</dbReference>
<dbReference type="InterPro" id="IPR051336">
    <property type="entry name" value="RhoGEF_Guanine_NuclExch_SF"/>
</dbReference>
<gene>
    <name evidence="3" type="ORF">NAV_LOCUS9405</name>
</gene>
<name>A0A498SS13_ACAVI</name>
<proteinExistence type="predicted"/>
<dbReference type="Pfam" id="PF00621">
    <property type="entry name" value="RhoGEF"/>
    <property type="match status" value="1"/>
</dbReference>